<protein>
    <submittedName>
        <fullName evidence="3">Membrane protein</fullName>
    </submittedName>
</protein>
<sequence>MNITWLILAGVLAIIAVVFFYLSAQKKKSEPQPPRQRQDPLKFADGSDTFNARILGPGAIISRGGVDYVCRGAIQFRQGQYIWHEYLLDGGKGSEYLSVEYDEGQLNLGWWITRPDLAQQPAHDVTVEGVRYRKTESGVGTFTSEGTTGVADQGEFEYWDLAEVGGNRLLSFERYGKDSPFEVSLGWTVLPGELTVYPAPEAS</sequence>
<dbReference type="Pfam" id="PF13785">
    <property type="entry name" value="DUF4178"/>
    <property type="match status" value="1"/>
</dbReference>
<reference evidence="3 4" key="1">
    <citation type="submission" date="2015-04" db="EMBL/GenBank/DDBJ databases">
        <title>Complete Genome Sequence of Brevibacterium flavum ATCC 15168.</title>
        <authorList>
            <person name="Ahn J."/>
            <person name="Park G."/>
            <person name="Jeon W."/>
            <person name="Jang Y."/>
            <person name="Jang M."/>
            <person name="Lee H."/>
            <person name="Lee H."/>
        </authorList>
    </citation>
    <scope>NUCLEOTIDE SEQUENCE [LARGE SCALE GENOMIC DNA]</scope>
    <source>
        <strain evidence="3 4">ATCC 15168</strain>
    </source>
</reference>
<keyword evidence="1" id="KW-0472">Membrane</keyword>
<dbReference type="Proteomes" id="UP000034037">
    <property type="component" value="Chromosome"/>
</dbReference>
<dbReference type="RefSeq" id="WP_003862941.1">
    <property type="nucleotide sequence ID" value="NZ_CP011309.1"/>
</dbReference>
<dbReference type="InterPro" id="IPR025235">
    <property type="entry name" value="DUF4178"/>
</dbReference>
<accession>A0A0F6Z808</accession>
<evidence type="ECO:0000256" key="1">
    <source>
        <dbReference type="SAM" id="Phobius"/>
    </source>
</evidence>
<evidence type="ECO:0000259" key="2">
    <source>
        <dbReference type="Pfam" id="PF13785"/>
    </source>
</evidence>
<keyword evidence="1" id="KW-1133">Transmembrane helix</keyword>
<keyword evidence="4" id="KW-1185">Reference proteome</keyword>
<organism evidence="3 4">
    <name type="scientific">[Brevibacterium] flavum</name>
    <dbReference type="NCBI Taxonomy" id="92706"/>
    <lineage>
        <taxon>Bacteria</taxon>
        <taxon>Bacillati</taxon>
        <taxon>Actinomycetota</taxon>
        <taxon>Actinomycetes</taxon>
        <taxon>Mycobacteriales</taxon>
        <taxon>Corynebacteriaceae</taxon>
        <taxon>Corynebacterium</taxon>
    </lineage>
</organism>
<dbReference type="AlphaFoldDB" id="A0A0F6Z808"/>
<evidence type="ECO:0000313" key="3">
    <source>
        <dbReference type="EMBL" id="AKF28478.1"/>
    </source>
</evidence>
<name>A0A0F6Z808_9CORY</name>
<keyword evidence="1" id="KW-0812">Transmembrane</keyword>
<gene>
    <name evidence="3" type="ORF">YH66_13595</name>
</gene>
<feature type="transmembrane region" description="Helical" evidence="1">
    <location>
        <begin position="6"/>
        <end position="24"/>
    </location>
</feature>
<feature type="domain" description="DUF4178" evidence="2">
    <location>
        <begin position="56"/>
        <end position="191"/>
    </location>
</feature>
<dbReference type="HOGENOM" id="CLU_096023_0_0_11"/>
<evidence type="ECO:0000313" key="4">
    <source>
        <dbReference type="Proteomes" id="UP000034037"/>
    </source>
</evidence>
<dbReference type="GeneID" id="1020653"/>
<dbReference type="PATRIC" id="fig|92706.3.peg.2848"/>
<proteinExistence type="predicted"/>
<dbReference type="EMBL" id="CP011309">
    <property type="protein sequence ID" value="AKF28478.1"/>
    <property type="molecule type" value="Genomic_DNA"/>
</dbReference>